<keyword evidence="2" id="KW-0472">Membrane</keyword>
<dbReference type="EMBL" id="JAWDGP010004873">
    <property type="protein sequence ID" value="KAK3761577.1"/>
    <property type="molecule type" value="Genomic_DNA"/>
</dbReference>
<feature type="region of interest" description="Disordered" evidence="1">
    <location>
        <begin position="1"/>
        <end position="20"/>
    </location>
</feature>
<accession>A0AAE0Z4A8</accession>
<evidence type="ECO:0000256" key="2">
    <source>
        <dbReference type="SAM" id="Phobius"/>
    </source>
</evidence>
<keyword evidence="4" id="KW-1185">Reference proteome</keyword>
<sequence>MQTRATPSSHHQVSHKKMHRRIGGEDPKTYLFHRSYSTRRASTTVSKRITIMRLYPVLVVFDAIALVAQYTFSILFLRPDGKLFQNSTLDVLDELHLDVYPKVWVEVMWIVVMVYQAVWTRGSISSITNTSTTPSAWVCYCARCSC</sequence>
<protein>
    <submittedName>
        <fullName evidence="3">Uncharacterized protein</fullName>
    </submittedName>
</protein>
<feature type="transmembrane region" description="Helical" evidence="2">
    <location>
        <begin position="54"/>
        <end position="79"/>
    </location>
</feature>
<proteinExistence type="predicted"/>
<comment type="caution">
    <text evidence="3">The sequence shown here is derived from an EMBL/GenBank/DDBJ whole genome shotgun (WGS) entry which is preliminary data.</text>
</comment>
<name>A0AAE0Z4A8_9GAST</name>
<keyword evidence="2" id="KW-0812">Transmembrane</keyword>
<reference evidence="3" key="1">
    <citation type="journal article" date="2023" name="G3 (Bethesda)">
        <title>A reference genome for the long-term kleptoplast-retaining sea slug Elysia crispata morphotype clarki.</title>
        <authorList>
            <person name="Eastman K.E."/>
            <person name="Pendleton A.L."/>
            <person name="Shaikh M.A."/>
            <person name="Suttiyut T."/>
            <person name="Ogas R."/>
            <person name="Tomko P."/>
            <person name="Gavelis G."/>
            <person name="Widhalm J.R."/>
            <person name="Wisecaver J.H."/>
        </authorList>
    </citation>
    <scope>NUCLEOTIDE SEQUENCE</scope>
    <source>
        <strain evidence="3">ECLA1</strain>
    </source>
</reference>
<evidence type="ECO:0000256" key="1">
    <source>
        <dbReference type="SAM" id="MobiDB-lite"/>
    </source>
</evidence>
<feature type="compositionally biased region" description="Polar residues" evidence="1">
    <location>
        <begin position="1"/>
        <end position="11"/>
    </location>
</feature>
<dbReference type="AlphaFoldDB" id="A0AAE0Z4A8"/>
<gene>
    <name evidence="3" type="ORF">RRG08_010301</name>
</gene>
<organism evidence="3 4">
    <name type="scientific">Elysia crispata</name>
    <name type="common">lettuce slug</name>
    <dbReference type="NCBI Taxonomy" id="231223"/>
    <lineage>
        <taxon>Eukaryota</taxon>
        <taxon>Metazoa</taxon>
        <taxon>Spiralia</taxon>
        <taxon>Lophotrochozoa</taxon>
        <taxon>Mollusca</taxon>
        <taxon>Gastropoda</taxon>
        <taxon>Heterobranchia</taxon>
        <taxon>Euthyneura</taxon>
        <taxon>Panpulmonata</taxon>
        <taxon>Sacoglossa</taxon>
        <taxon>Placobranchoidea</taxon>
        <taxon>Plakobranchidae</taxon>
        <taxon>Elysia</taxon>
    </lineage>
</organism>
<keyword evidence="2" id="KW-1133">Transmembrane helix</keyword>
<evidence type="ECO:0000313" key="4">
    <source>
        <dbReference type="Proteomes" id="UP001283361"/>
    </source>
</evidence>
<dbReference type="Proteomes" id="UP001283361">
    <property type="component" value="Unassembled WGS sequence"/>
</dbReference>
<evidence type="ECO:0000313" key="3">
    <source>
        <dbReference type="EMBL" id="KAK3761577.1"/>
    </source>
</evidence>